<feature type="compositionally biased region" description="Low complexity" evidence="1">
    <location>
        <begin position="26"/>
        <end position="37"/>
    </location>
</feature>
<keyword evidence="4" id="KW-1185">Reference proteome</keyword>
<feature type="chain" id="PRO_5038779986" evidence="2">
    <location>
        <begin position="24"/>
        <end position="68"/>
    </location>
</feature>
<organism evidence="3 4">
    <name type="scientific">Adiantum capillus-veneris</name>
    <name type="common">Maidenhair fern</name>
    <dbReference type="NCBI Taxonomy" id="13818"/>
    <lineage>
        <taxon>Eukaryota</taxon>
        <taxon>Viridiplantae</taxon>
        <taxon>Streptophyta</taxon>
        <taxon>Embryophyta</taxon>
        <taxon>Tracheophyta</taxon>
        <taxon>Polypodiopsida</taxon>
        <taxon>Polypodiidae</taxon>
        <taxon>Polypodiales</taxon>
        <taxon>Pteridineae</taxon>
        <taxon>Pteridaceae</taxon>
        <taxon>Vittarioideae</taxon>
        <taxon>Adiantum</taxon>
    </lineage>
</organism>
<comment type="caution">
    <text evidence="3">The sequence shown here is derived from an EMBL/GenBank/DDBJ whole genome shotgun (WGS) entry which is preliminary data.</text>
</comment>
<evidence type="ECO:0000256" key="2">
    <source>
        <dbReference type="SAM" id="SignalP"/>
    </source>
</evidence>
<evidence type="ECO:0000256" key="1">
    <source>
        <dbReference type="SAM" id="MobiDB-lite"/>
    </source>
</evidence>
<proteinExistence type="predicted"/>
<reference evidence="3" key="1">
    <citation type="submission" date="2021-01" db="EMBL/GenBank/DDBJ databases">
        <title>Adiantum capillus-veneris genome.</title>
        <authorList>
            <person name="Fang Y."/>
            <person name="Liao Q."/>
        </authorList>
    </citation>
    <scope>NUCLEOTIDE SEQUENCE</scope>
    <source>
        <strain evidence="3">H3</strain>
        <tissue evidence="3">Leaf</tissue>
    </source>
</reference>
<feature type="signal peptide" evidence="2">
    <location>
        <begin position="1"/>
        <end position="23"/>
    </location>
</feature>
<name>A0A9D4ZA03_ADICA</name>
<gene>
    <name evidence="3" type="ORF">GOP47_0019821</name>
</gene>
<dbReference type="Proteomes" id="UP000886520">
    <property type="component" value="Chromosome 19"/>
</dbReference>
<protein>
    <submittedName>
        <fullName evidence="3">Uncharacterized protein</fullName>
    </submittedName>
</protein>
<feature type="compositionally biased region" description="Polar residues" evidence="1">
    <location>
        <begin position="38"/>
        <end position="49"/>
    </location>
</feature>
<keyword evidence="2" id="KW-0732">Signal</keyword>
<accession>A0A9D4ZA03</accession>
<sequence length="68" mass="6732">MGLKLVVVIGLVVMALLFSPTIAAGAAPAPSGSMMSAQQVETASPASLSDSRKKAAGRKGSVGKNCCI</sequence>
<evidence type="ECO:0000313" key="3">
    <source>
        <dbReference type="EMBL" id="KAI5065126.1"/>
    </source>
</evidence>
<dbReference type="EMBL" id="JABFUD020000019">
    <property type="protein sequence ID" value="KAI5065126.1"/>
    <property type="molecule type" value="Genomic_DNA"/>
</dbReference>
<dbReference type="AlphaFoldDB" id="A0A9D4ZA03"/>
<feature type="region of interest" description="Disordered" evidence="1">
    <location>
        <begin position="26"/>
        <end position="68"/>
    </location>
</feature>
<evidence type="ECO:0000313" key="4">
    <source>
        <dbReference type="Proteomes" id="UP000886520"/>
    </source>
</evidence>